<dbReference type="GO" id="GO:0072330">
    <property type="term" value="P:monocarboxylic acid biosynthetic process"/>
    <property type="evidence" value="ECO:0007669"/>
    <property type="project" value="UniProtKB-ARBA"/>
</dbReference>
<dbReference type="EMBL" id="JAPQKR010000016">
    <property type="protein sequence ID" value="KAJ5191835.1"/>
    <property type="molecule type" value="Genomic_DNA"/>
</dbReference>
<keyword evidence="4" id="KW-0378">Hydrolase</keyword>
<evidence type="ECO:0000256" key="6">
    <source>
        <dbReference type="SAM" id="SignalP"/>
    </source>
</evidence>
<dbReference type="OrthoDB" id="1735038at2759"/>
<evidence type="ECO:0000313" key="7">
    <source>
        <dbReference type="EMBL" id="KAJ5191835.1"/>
    </source>
</evidence>
<reference evidence="7" key="1">
    <citation type="submission" date="2022-12" db="EMBL/GenBank/DDBJ databases">
        <authorList>
            <person name="Petersen C."/>
        </authorList>
    </citation>
    <scope>NUCLEOTIDE SEQUENCE</scope>
    <source>
        <strain evidence="7">IBT 15544</strain>
    </source>
</reference>
<dbReference type="FunFam" id="3.40.50.1820:FF:000165">
    <property type="entry name" value="Serine peptidase, putative"/>
    <property type="match status" value="1"/>
</dbReference>
<dbReference type="InterPro" id="IPR029058">
    <property type="entry name" value="AB_hydrolase_fold"/>
</dbReference>
<evidence type="ECO:0000256" key="5">
    <source>
        <dbReference type="ARBA" id="ARBA00023180"/>
    </source>
</evidence>
<evidence type="ECO:0000256" key="3">
    <source>
        <dbReference type="ARBA" id="ARBA00022729"/>
    </source>
</evidence>
<dbReference type="GO" id="GO:0017000">
    <property type="term" value="P:antibiotic biosynthetic process"/>
    <property type="evidence" value="ECO:0007669"/>
    <property type="project" value="UniProtKB-ARBA"/>
</dbReference>
<dbReference type="GO" id="GO:0070008">
    <property type="term" value="F:serine-type exopeptidase activity"/>
    <property type="evidence" value="ECO:0007669"/>
    <property type="project" value="InterPro"/>
</dbReference>
<gene>
    <name evidence="7" type="ORF">N7498_010820</name>
</gene>
<keyword evidence="3 6" id="KW-0732">Signal</keyword>
<dbReference type="GeneID" id="83185177"/>
<organism evidence="7 8">
    <name type="scientific">Penicillium cinerascens</name>
    <dbReference type="NCBI Taxonomy" id="70096"/>
    <lineage>
        <taxon>Eukaryota</taxon>
        <taxon>Fungi</taxon>
        <taxon>Dikarya</taxon>
        <taxon>Ascomycota</taxon>
        <taxon>Pezizomycotina</taxon>
        <taxon>Eurotiomycetes</taxon>
        <taxon>Eurotiomycetidae</taxon>
        <taxon>Eurotiales</taxon>
        <taxon>Aspergillaceae</taxon>
        <taxon>Penicillium</taxon>
    </lineage>
</organism>
<dbReference type="PANTHER" id="PTHR11010">
    <property type="entry name" value="PROTEASE S28 PRO-X CARBOXYPEPTIDASE-RELATED"/>
    <property type="match status" value="1"/>
</dbReference>
<dbReference type="RefSeq" id="XP_058304775.1">
    <property type="nucleotide sequence ID" value="XM_058457876.1"/>
</dbReference>
<keyword evidence="5" id="KW-0325">Glycoprotein</keyword>
<accession>A0A9W9JBF7</accession>
<reference evidence="7" key="2">
    <citation type="journal article" date="2023" name="IMA Fungus">
        <title>Comparative genomic study of the Penicillium genus elucidates a diverse pangenome and 15 lateral gene transfer events.</title>
        <authorList>
            <person name="Petersen C."/>
            <person name="Sorensen T."/>
            <person name="Nielsen M.R."/>
            <person name="Sondergaard T.E."/>
            <person name="Sorensen J.L."/>
            <person name="Fitzpatrick D.A."/>
            <person name="Frisvad J.C."/>
            <person name="Nielsen K.L."/>
        </authorList>
    </citation>
    <scope>NUCLEOTIDE SEQUENCE</scope>
    <source>
        <strain evidence="7">IBT 15544</strain>
    </source>
</reference>
<evidence type="ECO:0000256" key="1">
    <source>
        <dbReference type="ARBA" id="ARBA00011079"/>
    </source>
</evidence>
<feature type="signal peptide" evidence="6">
    <location>
        <begin position="1"/>
        <end position="20"/>
    </location>
</feature>
<dbReference type="InterPro" id="IPR008758">
    <property type="entry name" value="Peptidase_S28"/>
</dbReference>
<dbReference type="PANTHER" id="PTHR11010:SF23">
    <property type="entry name" value="SERINE PEPTIDASE"/>
    <property type="match status" value="1"/>
</dbReference>
<feature type="chain" id="PRO_5040757950" evidence="6">
    <location>
        <begin position="21"/>
        <end position="551"/>
    </location>
</feature>
<proteinExistence type="inferred from homology"/>
<dbReference type="Proteomes" id="UP001150904">
    <property type="component" value="Unassembled WGS sequence"/>
</dbReference>
<name>A0A9W9JBF7_9EURO</name>
<evidence type="ECO:0000313" key="8">
    <source>
        <dbReference type="Proteomes" id="UP001150904"/>
    </source>
</evidence>
<dbReference type="Gene3D" id="3.40.50.1820">
    <property type="entry name" value="alpha/beta hydrolase"/>
    <property type="match status" value="3"/>
</dbReference>
<keyword evidence="8" id="KW-1185">Reference proteome</keyword>
<comment type="caution">
    <text evidence="7">The sequence shown here is derived from an EMBL/GenBank/DDBJ whole genome shotgun (WGS) entry which is preliminary data.</text>
</comment>
<sequence length="551" mass="61489">MYSLGLAALSLLWATTGAQAAVARRPLPPPVTAESTANFGHATFDQLIDHNNPSLGTFPQHYWWNSEWWGGEGSPVVLFTPGEEAAAQYTGYLTNRTLTGLYAKEIQGAVIVIEHRYWGNSTPYADLSTENLQYLTVGNAVADLAYFANTVDLPFDTDSSSNAQYAPWVLSGGSYSGALTAWTESTSPGTFWAYHSTSAPVEAIYDYWQYFIPVQEGMAKNCSRDVTRVVDHIDSVYEAGNEKDIQDLKDMFGLGDLEFDDFAAALENGPWLWQSNSFYTGYSSFFQFCDYVENVDPGAKDVPGPDGVGLEKALAGYAKWFKEIYFPKSCSSYGYWTDPYTTACYDTYNASNPMYTDHSTGNTMDRQWQWLLCNEPLFYWQDGAPSNVPSLVSRTVNAAYWQRQCPLFFPEVNGYTYGSAEGKTAAGVNAWTQGWDLTDTTRLMWANGYVIGSPIFQLLALGFVYNVRNIDDKILSRQFDPWREAGVSSSTRPGGPLQSRPWAPLHIIPGGFHCSDLIVENGAVNEGVQKVIDAEIAQIKSWVDEYYMEYW</sequence>
<dbReference type="AlphaFoldDB" id="A0A9W9JBF7"/>
<dbReference type="Pfam" id="PF05577">
    <property type="entry name" value="Peptidase_S28"/>
    <property type="match status" value="1"/>
</dbReference>
<keyword evidence="2" id="KW-0645">Protease</keyword>
<protein>
    <submittedName>
        <fullName evidence="7">Peptidase S28</fullName>
    </submittedName>
</protein>
<dbReference type="SUPFAM" id="SSF53474">
    <property type="entry name" value="alpha/beta-Hydrolases"/>
    <property type="match status" value="1"/>
</dbReference>
<evidence type="ECO:0000256" key="2">
    <source>
        <dbReference type="ARBA" id="ARBA00022670"/>
    </source>
</evidence>
<dbReference type="GO" id="GO:0008239">
    <property type="term" value="F:dipeptidyl-peptidase activity"/>
    <property type="evidence" value="ECO:0007669"/>
    <property type="project" value="TreeGrafter"/>
</dbReference>
<evidence type="ECO:0000256" key="4">
    <source>
        <dbReference type="ARBA" id="ARBA00022801"/>
    </source>
</evidence>
<dbReference type="GO" id="GO:0006508">
    <property type="term" value="P:proteolysis"/>
    <property type="evidence" value="ECO:0007669"/>
    <property type="project" value="UniProtKB-KW"/>
</dbReference>
<comment type="similarity">
    <text evidence="1">Belongs to the peptidase S28 family.</text>
</comment>